<reference evidence="1" key="1">
    <citation type="journal article" date="2014" name="Int. J. Syst. Evol. Microbiol.">
        <title>Complete genome sequence of Corynebacterium casei LMG S-19264T (=DSM 44701T), isolated from a smear-ripened cheese.</title>
        <authorList>
            <consortium name="US DOE Joint Genome Institute (JGI-PGF)"/>
            <person name="Walter F."/>
            <person name="Albersmeier A."/>
            <person name="Kalinowski J."/>
            <person name="Ruckert C."/>
        </authorList>
    </citation>
    <scope>NUCLEOTIDE SEQUENCE</scope>
    <source>
        <strain evidence="1">JCM 17820</strain>
    </source>
</reference>
<keyword evidence="2" id="KW-1185">Reference proteome</keyword>
<dbReference type="AlphaFoldDB" id="A0A830GIZ5"/>
<reference evidence="1" key="2">
    <citation type="submission" date="2020-09" db="EMBL/GenBank/DDBJ databases">
        <authorList>
            <person name="Sun Q."/>
            <person name="Ohkuma M."/>
        </authorList>
    </citation>
    <scope>NUCLEOTIDE SEQUENCE</scope>
    <source>
        <strain evidence="1">JCM 17820</strain>
    </source>
</reference>
<evidence type="ECO:0000313" key="2">
    <source>
        <dbReference type="Proteomes" id="UP000605784"/>
    </source>
</evidence>
<proteinExistence type="predicted"/>
<dbReference type="RefSeq" id="WP_188996283.1">
    <property type="nucleotide sequence ID" value="NZ_BMOU01000002.1"/>
</dbReference>
<sequence length="184" mass="20346">MSDSFEWSDSRRFLHRVFVEEPVGVVETVGEVPVCPTCLRAFEASKYGPHICEDCWNEHIERKSAGGRRYVTEHGEKKHYSPLCPHVRGSQYRLTSDESCVYGRLGSCGTCGRGRAISDGGREAFECDGCGEATPTAKRWRYLPPGQPDVGDLQYDDLCPQCSTGKESSRLFRAADDLGGEDGA</sequence>
<name>A0A830GIZ5_9EURY</name>
<organism evidence="1 2">
    <name type="scientific">Haloarcula pellucida</name>
    <dbReference type="NCBI Taxonomy" id="1427151"/>
    <lineage>
        <taxon>Archaea</taxon>
        <taxon>Methanobacteriati</taxon>
        <taxon>Methanobacteriota</taxon>
        <taxon>Stenosarchaea group</taxon>
        <taxon>Halobacteria</taxon>
        <taxon>Halobacteriales</taxon>
        <taxon>Haloarculaceae</taxon>
        <taxon>Haloarcula</taxon>
    </lineage>
</organism>
<dbReference type="EMBL" id="BMOU01000002">
    <property type="protein sequence ID" value="GGN92188.1"/>
    <property type="molecule type" value="Genomic_DNA"/>
</dbReference>
<accession>A0A830GIZ5</accession>
<evidence type="ECO:0000313" key="1">
    <source>
        <dbReference type="EMBL" id="GGN92188.1"/>
    </source>
</evidence>
<gene>
    <name evidence="1" type="ORF">GCM10009030_16170</name>
</gene>
<protein>
    <submittedName>
        <fullName evidence="1">Uncharacterized protein</fullName>
    </submittedName>
</protein>
<comment type="caution">
    <text evidence="1">The sequence shown here is derived from an EMBL/GenBank/DDBJ whole genome shotgun (WGS) entry which is preliminary data.</text>
</comment>
<dbReference type="Proteomes" id="UP000605784">
    <property type="component" value="Unassembled WGS sequence"/>
</dbReference>